<comment type="caution">
    <text evidence="3">The sequence shown here is derived from an EMBL/GenBank/DDBJ whole genome shotgun (WGS) entry which is preliminary data.</text>
</comment>
<dbReference type="STRING" id="1182545.A0A072PC54"/>
<dbReference type="RefSeq" id="XP_013259917.1">
    <property type="nucleotide sequence ID" value="XM_013404463.1"/>
</dbReference>
<sequence>MLIDLPFDVLHQIARCLDVRSHHNLGKTCHLLHEHLKDENTARHCLEQQSSIRHSTWARLALSAPTKGRFRQLLDRCLLQKESVQKASPYSATIIGHGTSFVYGAGVLCYANHEGIRILDLNRANATEKVLSGRFFCSKLSFEGSDSTNLDPEDLKSVQVCSYSDMIVICLCNFGLLGHFLFAVNIDEEFKRSPPCLKSSSHDRILLRVRVRSTNRLFVRHDSRHLVYGTYSARGLHDHREWLLEVYDLGTGKAVSKEPLQLQNFYGSDVGSTACFTISEGQFYAVTNQTSLESEEVDWTSYYHFTSFPLDEPSPDLRIRVIWRRQHVEGPINDAWTLLEFQHDHRTGESLIVECRKEWINGGSRSFRTFYSQPFRRAQHQELTDGLRHPPDDPLSKTLDKENNSRYEAPRPRAKKYVHTEAGASGAVKEYIRAKTKWNGYCFNSQSFVDIVTEEYRIDDDWRPRERIKVRVVSREEISPLVQDTVKPRRTGGLIVRPRIRDREGHEMLDGEEDFTASHISLWPSDDAPQLLHDILCPGGRAGEVKAILGDEGLIYMAGPPVPGGHGERALVFVSFDPTFGFEGMTRLDGTPAHERRRDKEESTPSTATKKRKPPSHGGQEGDNTDCPPDKGEGHSHDFDSPSLPDRTKRIKAHDQKTRGALSTTIDLDRYSIVSGPAMAALAPTPLALPPALPSQETSEIPSFCPFTQEGATKNQPSSSDLHARHPSDGGRSTINSTTTTGNTSLASSIGLLTWREKAKYLSIAKSVWTR</sequence>
<reference evidence="3 4" key="1">
    <citation type="submission" date="2013-03" db="EMBL/GenBank/DDBJ databases">
        <title>The Genome Sequence of Exophiala aquamarina CBS 119918.</title>
        <authorList>
            <consortium name="The Broad Institute Genomics Platform"/>
            <person name="Cuomo C."/>
            <person name="de Hoog S."/>
            <person name="Gorbushina A."/>
            <person name="Walker B."/>
            <person name="Young S.K."/>
            <person name="Zeng Q."/>
            <person name="Gargeya S."/>
            <person name="Fitzgerald M."/>
            <person name="Haas B."/>
            <person name="Abouelleil A."/>
            <person name="Allen A.W."/>
            <person name="Alvarado L."/>
            <person name="Arachchi H.M."/>
            <person name="Berlin A.M."/>
            <person name="Chapman S.B."/>
            <person name="Gainer-Dewar J."/>
            <person name="Goldberg J."/>
            <person name="Griggs A."/>
            <person name="Gujja S."/>
            <person name="Hansen M."/>
            <person name="Howarth C."/>
            <person name="Imamovic A."/>
            <person name="Ireland A."/>
            <person name="Larimer J."/>
            <person name="McCowan C."/>
            <person name="Murphy C."/>
            <person name="Pearson M."/>
            <person name="Poon T.W."/>
            <person name="Priest M."/>
            <person name="Roberts A."/>
            <person name="Saif S."/>
            <person name="Shea T."/>
            <person name="Sisk P."/>
            <person name="Sykes S."/>
            <person name="Wortman J."/>
            <person name="Nusbaum C."/>
            <person name="Birren B."/>
        </authorList>
    </citation>
    <scope>NUCLEOTIDE SEQUENCE [LARGE SCALE GENOMIC DNA]</scope>
    <source>
        <strain evidence="3 4">CBS 119918</strain>
    </source>
</reference>
<dbReference type="HOGENOM" id="CLU_015634_1_0_1"/>
<dbReference type="Proteomes" id="UP000027920">
    <property type="component" value="Unassembled WGS sequence"/>
</dbReference>
<organism evidence="3 4">
    <name type="scientific">Exophiala aquamarina CBS 119918</name>
    <dbReference type="NCBI Taxonomy" id="1182545"/>
    <lineage>
        <taxon>Eukaryota</taxon>
        <taxon>Fungi</taxon>
        <taxon>Dikarya</taxon>
        <taxon>Ascomycota</taxon>
        <taxon>Pezizomycotina</taxon>
        <taxon>Eurotiomycetes</taxon>
        <taxon>Chaetothyriomycetidae</taxon>
        <taxon>Chaetothyriales</taxon>
        <taxon>Herpotrichiellaceae</taxon>
        <taxon>Exophiala</taxon>
    </lineage>
</organism>
<proteinExistence type="predicted"/>
<dbReference type="SUPFAM" id="SSF81383">
    <property type="entry name" value="F-box domain"/>
    <property type="match status" value="1"/>
</dbReference>
<feature type="compositionally biased region" description="Basic and acidic residues" evidence="1">
    <location>
        <begin position="628"/>
        <end position="640"/>
    </location>
</feature>
<evidence type="ECO:0000259" key="2">
    <source>
        <dbReference type="Pfam" id="PF00646"/>
    </source>
</evidence>
<evidence type="ECO:0000313" key="4">
    <source>
        <dbReference type="Proteomes" id="UP000027920"/>
    </source>
</evidence>
<dbReference type="VEuPathDB" id="FungiDB:A1O9_05244"/>
<dbReference type="AlphaFoldDB" id="A0A072PC54"/>
<dbReference type="InterPro" id="IPR001810">
    <property type="entry name" value="F-box_dom"/>
</dbReference>
<dbReference type="EMBL" id="AMGV01000004">
    <property type="protein sequence ID" value="KEF57327.1"/>
    <property type="molecule type" value="Genomic_DNA"/>
</dbReference>
<gene>
    <name evidence="3" type="ORF">A1O9_05244</name>
</gene>
<evidence type="ECO:0000256" key="1">
    <source>
        <dbReference type="SAM" id="MobiDB-lite"/>
    </source>
</evidence>
<evidence type="ECO:0000313" key="3">
    <source>
        <dbReference type="EMBL" id="KEF57327.1"/>
    </source>
</evidence>
<accession>A0A072PC54</accession>
<dbReference type="GeneID" id="25280170"/>
<feature type="compositionally biased region" description="Basic and acidic residues" evidence="1">
    <location>
        <begin position="381"/>
        <end position="411"/>
    </location>
</feature>
<feature type="domain" description="F-box" evidence="2">
    <location>
        <begin position="3"/>
        <end position="40"/>
    </location>
</feature>
<dbReference type="InterPro" id="IPR036047">
    <property type="entry name" value="F-box-like_dom_sf"/>
</dbReference>
<feature type="region of interest" description="Disordered" evidence="1">
    <location>
        <begin position="691"/>
        <end position="741"/>
    </location>
</feature>
<keyword evidence="4" id="KW-1185">Reference proteome</keyword>
<feature type="compositionally biased region" description="Polar residues" evidence="1">
    <location>
        <begin position="710"/>
        <end position="721"/>
    </location>
</feature>
<dbReference type="Pfam" id="PF00646">
    <property type="entry name" value="F-box"/>
    <property type="match status" value="1"/>
</dbReference>
<feature type="region of interest" description="Disordered" evidence="1">
    <location>
        <begin position="584"/>
        <end position="660"/>
    </location>
</feature>
<name>A0A072PC54_9EURO</name>
<protein>
    <recommendedName>
        <fullName evidence="2">F-box domain-containing protein</fullName>
    </recommendedName>
</protein>
<feature type="region of interest" description="Disordered" evidence="1">
    <location>
        <begin position="381"/>
        <end position="416"/>
    </location>
</feature>
<dbReference type="OrthoDB" id="5359231at2759"/>
<feature type="compositionally biased region" description="Basic and acidic residues" evidence="1">
    <location>
        <begin position="592"/>
        <end position="603"/>
    </location>
</feature>